<proteinExistence type="inferred from homology"/>
<keyword evidence="5" id="KW-1185">Reference proteome</keyword>
<gene>
    <name evidence="4" type="ORF">DQQ10_11840</name>
</gene>
<dbReference type="AlphaFoldDB" id="A0A364Y524"/>
<reference evidence="4 5" key="1">
    <citation type="submission" date="2018-06" db="EMBL/GenBank/DDBJ databases">
        <title>Chryseolinea flavus sp. nov., a member of the phylum Bacteroidetes isolated from soil.</title>
        <authorList>
            <person name="Li Y."/>
            <person name="Wang J."/>
        </authorList>
    </citation>
    <scope>NUCLEOTIDE SEQUENCE [LARGE SCALE GENOMIC DNA]</scope>
    <source>
        <strain evidence="4 5">SDU1-6</strain>
    </source>
</reference>
<evidence type="ECO:0000256" key="2">
    <source>
        <dbReference type="ARBA" id="ARBA00023277"/>
    </source>
</evidence>
<dbReference type="RefSeq" id="WP_112747083.1">
    <property type="nucleotide sequence ID" value="NZ_QMFY01000005.1"/>
</dbReference>
<dbReference type="InterPro" id="IPR052046">
    <property type="entry name" value="GH57_Enzymes"/>
</dbReference>
<sequence length="436" mass="50419">MMKSQSKTERSLVLYFQVHQPRRLSPLNFFDIGSSGNYFNDDMNAEIVKRIAHDCYIPTNEMLLKVLKKYPQLKITFSISGITIDQFEAYAPEALLSFKQLVDTGSVEILSETYYHSLSSLMIGDEFESQIIKHAEKIYEHFQVRPHVFRNTELMYDNEIGKRISMLGYQGVITEGIDAFANGKGVNHIYQHPEISGLKILLRNYRLSDDIAFRFKDFKITADKFLSWLNEMPAQDEIVTLGMDYETFGEHHKQDSGIQKFLEKLLVALGKQTQYRVITPTEAVRTIAATSPLSVSETISWADTERDVSAWLGNDMQRDAFYTVTKMEQAIKNMGEQSSLEQWRHLLTSDHFYYMSTKKNTDGKVHSYFSPYPSPYEAFINFMNVIADFSIQAKNHHEASLDKALVTSEQDRHKQLEVVPTWAMTVDQDHYTPYRH</sequence>
<dbReference type="PANTHER" id="PTHR36306:SF1">
    <property type="entry name" value="ALPHA-AMYLASE-RELATED"/>
    <property type="match status" value="1"/>
</dbReference>
<feature type="domain" description="Glycoside hydrolase family 57 N-terminal" evidence="3">
    <location>
        <begin position="13"/>
        <end position="290"/>
    </location>
</feature>
<dbReference type="Gene3D" id="3.20.110.20">
    <property type="match status" value="1"/>
</dbReference>
<evidence type="ECO:0000313" key="4">
    <source>
        <dbReference type="EMBL" id="RAW00927.1"/>
    </source>
</evidence>
<organism evidence="4 5">
    <name type="scientific">Pseudochryseolinea flava</name>
    <dbReference type="NCBI Taxonomy" id="2059302"/>
    <lineage>
        <taxon>Bacteria</taxon>
        <taxon>Pseudomonadati</taxon>
        <taxon>Bacteroidota</taxon>
        <taxon>Cytophagia</taxon>
        <taxon>Cytophagales</taxon>
        <taxon>Fulvivirgaceae</taxon>
        <taxon>Pseudochryseolinea</taxon>
    </lineage>
</organism>
<comment type="similarity">
    <text evidence="1">Belongs to the glycosyl hydrolase 57 family.</text>
</comment>
<dbReference type="CDD" id="cd10795">
    <property type="entry name" value="GH57N_MJA1_like"/>
    <property type="match status" value="1"/>
</dbReference>
<evidence type="ECO:0000313" key="5">
    <source>
        <dbReference type="Proteomes" id="UP000251889"/>
    </source>
</evidence>
<dbReference type="PANTHER" id="PTHR36306">
    <property type="entry name" value="ALPHA-AMYLASE-RELATED-RELATED"/>
    <property type="match status" value="1"/>
</dbReference>
<dbReference type="Proteomes" id="UP000251889">
    <property type="component" value="Unassembled WGS sequence"/>
</dbReference>
<dbReference type="InterPro" id="IPR011330">
    <property type="entry name" value="Glyco_hydro/deAcase_b/a-brl"/>
</dbReference>
<dbReference type="EMBL" id="QMFY01000005">
    <property type="protein sequence ID" value="RAW00927.1"/>
    <property type="molecule type" value="Genomic_DNA"/>
</dbReference>
<name>A0A364Y524_9BACT</name>
<dbReference type="SUPFAM" id="SSF88713">
    <property type="entry name" value="Glycoside hydrolase/deacetylase"/>
    <property type="match status" value="1"/>
</dbReference>
<dbReference type="GO" id="GO:0005975">
    <property type="term" value="P:carbohydrate metabolic process"/>
    <property type="evidence" value="ECO:0007669"/>
    <property type="project" value="InterPro"/>
</dbReference>
<protein>
    <submittedName>
        <fullName evidence="4">Alpha-amylase</fullName>
    </submittedName>
</protein>
<comment type="caution">
    <text evidence="4">The sequence shown here is derived from an EMBL/GenBank/DDBJ whole genome shotgun (WGS) entry which is preliminary data.</text>
</comment>
<dbReference type="Pfam" id="PF03065">
    <property type="entry name" value="Glyco_hydro_57"/>
    <property type="match status" value="1"/>
</dbReference>
<accession>A0A364Y524</accession>
<dbReference type="InterPro" id="IPR004300">
    <property type="entry name" value="Glyco_hydro_57_N"/>
</dbReference>
<dbReference type="GO" id="GO:0003824">
    <property type="term" value="F:catalytic activity"/>
    <property type="evidence" value="ECO:0007669"/>
    <property type="project" value="InterPro"/>
</dbReference>
<dbReference type="OrthoDB" id="138256at2"/>
<keyword evidence="2" id="KW-0119">Carbohydrate metabolism</keyword>
<evidence type="ECO:0000259" key="3">
    <source>
        <dbReference type="Pfam" id="PF03065"/>
    </source>
</evidence>
<evidence type="ECO:0000256" key="1">
    <source>
        <dbReference type="ARBA" id="ARBA00006821"/>
    </source>
</evidence>